<feature type="domain" description="ABC-type glycine betaine transport system substrate-binding" evidence="2">
    <location>
        <begin position="50"/>
        <end position="306"/>
    </location>
</feature>
<dbReference type="SUPFAM" id="SSF53850">
    <property type="entry name" value="Periplasmic binding protein-like II"/>
    <property type="match status" value="1"/>
</dbReference>
<name>A0A0F0L2B5_9MICO</name>
<sequence length="311" mass="32816">MFTAFTARGKRSVFAVGLVAAAALALSACSSSNPLDEPSDESSSGSGSGDTIVVGSQAYYSNEIIAEIYAQALEGAGFDVEKKLNIGQRDAYMPDVESGAINVFPEYTGSLLEYISDDDVTVTSPDDVYAALQDALPDSLTALDFAEATDQDSYTVLKSFAEENDLKTIGDLSKVTSQVTIGASPEFEQRPYSPARAKEVYGVDLTFSATGPTTLESLLAGQIQVADIYTADPAFETEDIVALEDPENLIISSNVVPIVSSDIADDVSDVLNAISAKLTGEELVALNVLSTVDQQSSAEIAKKWLADNDLS</sequence>
<proteinExistence type="predicted"/>
<evidence type="ECO:0000313" key="4">
    <source>
        <dbReference type="Proteomes" id="UP000033572"/>
    </source>
</evidence>
<organism evidence="3 4">
    <name type="scientific">Microbacterium foliorum</name>
    <dbReference type="NCBI Taxonomy" id="104336"/>
    <lineage>
        <taxon>Bacteria</taxon>
        <taxon>Bacillati</taxon>
        <taxon>Actinomycetota</taxon>
        <taxon>Actinomycetes</taxon>
        <taxon>Micrococcales</taxon>
        <taxon>Microbacteriaceae</taxon>
        <taxon>Microbacterium</taxon>
    </lineage>
</organism>
<dbReference type="GO" id="GO:0022857">
    <property type="term" value="F:transmembrane transporter activity"/>
    <property type="evidence" value="ECO:0007669"/>
    <property type="project" value="InterPro"/>
</dbReference>
<dbReference type="Gene3D" id="3.40.190.120">
    <property type="entry name" value="Osmoprotection protein (prox), domain 2"/>
    <property type="match status" value="1"/>
</dbReference>
<dbReference type="PATRIC" id="fig|104336.4.peg.196"/>
<comment type="caution">
    <text evidence="3">The sequence shown here is derived from an EMBL/GenBank/DDBJ whole genome shotgun (WGS) entry which is preliminary data.</text>
</comment>
<protein>
    <submittedName>
        <fullName evidence="3">Putative osmoprotectant uptake system substrate-binding protein OsmF</fullName>
    </submittedName>
</protein>
<dbReference type="RefSeq" id="WP_045252644.1">
    <property type="nucleotide sequence ID" value="NZ_CP031425.1"/>
</dbReference>
<dbReference type="Pfam" id="PF04069">
    <property type="entry name" value="OpuAC"/>
    <property type="match status" value="1"/>
</dbReference>
<dbReference type="Proteomes" id="UP000033572">
    <property type="component" value="Unassembled WGS sequence"/>
</dbReference>
<feature type="chain" id="PRO_5038640256" evidence="1">
    <location>
        <begin position="26"/>
        <end position="311"/>
    </location>
</feature>
<dbReference type="GeneID" id="94442896"/>
<dbReference type="CDD" id="cd13606">
    <property type="entry name" value="PBP2_ProX_like"/>
    <property type="match status" value="1"/>
</dbReference>
<dbReference type="AlphaFoldDB" id="A0A0F0L2B5"/>
<dbReference type="KEGG" id="mfol:DXT68_00665"/>
<evidence type="ECO:0000313" key="3">
    <source>
        <dbReference type="EMBL" id="KJL26824.1"/>
    </source>
</evidence>
<keyword evidence="1" id="KW-0732">Signal</keyword>
<dbReference type="EMBL" id="JYIU01000019">
    <property type="protein sequence ID" value="KJL26824.1"/>
    <property type="molecule type" value="Genomic_DNA"/>
</dbReference>
<accession>A0A0F0L2B5</accession>
<keyword evidence="4" id="KW-1185">Reference proteome</keyword>
<feature type="signal peptide" evidence="1">
    <location>
        <begin position="1"/>
        <end position="25"/>
    </location>
</feature>
<reference evidence="3 4" key="1">
    <citation type="submission" date="2015-02" db="EMBL/GenBank/DDBJ databases">
        <title>Draft genome sequences of ten Microbacterium spp. with emphasis on heavy metal contaminated environments.</title>
        <authorList>
            <person name="Corretto E."/>
        </authorList>
    </citation>
    <scope>NUCLEOTIDE SEQUENCE [LARGE SCALE GENOMIC DNA]</scope>
    <source>
        <strain evidence="3 4">DSM 12966</strain>
    </source>
</reference>
<dbReference type="GO" id="GO:0043190">
    <property type="term" value="C:ATP-binding cassette (ABC) transporter complex"/>
    <property type="evidence" value="ECO:0007669"/>
    <property type="project" value="InterPro"/>
</dbReference>
<gene>
    <name evidence="3" type="primary">osmF_1</name>
    <name evidence="3" type="ORF">RN50_00190</name>
</gene>
<dbReference type="InterPro" id="IPR007210">
    <property type="entry name" value="ABC_Gly_betaine_transp_sub-bd"/>
</dbReference>
<evidence type="ECO:0000259" key="2">
    <source>
        <dbReference type="Pfam" id="PF04069"/>
    </source>
</evidence>
<dbReference type="Gene3D" id="3.40.190.10">
    <property type="entry name" value="Periplasmic binding protein-like II"/>
    <property type="match status" value="1"/>
</dbReference>
<evidence type="ECO:0000256" key="1">
    <source>
        <dbReference type="SAM" id="SignalP"/>
    </source>
</evidence>